<proteinExistence type="predicted"/>
<dbReference type="GeneID" id="7446477"/>
<dbReference type="SUPFAM" id="SSF52833">
    <property type="entry name" value="Thioredoxin-like"/>
    <property type="match status" value="1"/>
</dbReference>
<name>B8BTU3_THAPS</name>
<gene>
    <name evidence="2" type="ORF">THAPSDRAFT_270295</name>
</gene>
<dbReference type="EMBL" id="CM000639">
    <property type="protein sequence ID" value="EED95159.1"/>
    <property type="molecule type" value="Genomic_DNA"/>
</dbReference>
<protein>
    <recommendedName>
        <fullName evidence="1">Glutaredoxin domain-containing protein</fullName>
    </recommendedName>
</protein>
<dbReference type="CDD" id="cd03419">
    <property type="entry name" value="GRX_GRXh_1_2_like"/>
    <property type="match status" value="1"/>
</dbReference>
<dbReference type="HOGENOM" id="CLU_026126_7_2_1"/>
<evidence type="ECO:0000313" key="2">
    <source>
        <dbReference type="EMBL" id="EED95159.1"/>
    </source>
</evidence>
<evidence type="ECO:0000259" key="1">
    <source>
        <dbReference type="Pfam" id="PF00462"/>
    </source>
</evidence>
<dbReference type="FunCoup" id="B8BTU3">
    <property type="interactions" value="88"/>
</dbReference>
<dbReference type="GO" id="GO:0015038">
    <property type="term" value="F:glutathione disulfide oxidoreductase activity"/>
    <property type="evidence" value="ECO:0000318"/>
    <property type="project" value="GO_Central"/>
</dbReference>
<dbReference type="Gene3D" id="3.40.30.10">
    <property type="entry name" value="Glutaredoxin"/>
    <property type="match status" value="1"/>
</dbReference>
<dbReference type="Proteomes" id="UP000001449">
    <property type="component" value="Chromosome 2"/>
</dbReference>
<evidence type="ECO:0000313" key="3">
    <source>
        <dbReference type="Proteomes" id="UP000001449"/>
    </source>
</evidence>
<accession>B8BTU3</accession>
<dbReference type="STRING" id="35128.B8BTU3"/>
<dbReference type="PROSITE" id="PS51354">
    <property type="entry name" value="GLUTAREDOXIN_2"/>
    <property type="match status" value="1"/>
</dbReference>
<dbReference type="InterPro" id="IPR036249">
    <property type="entry name" value="Thioredoxin-like_sf"/>
</dbReference>
<organism evidence="2 3">
    <name type="scientific">Thalassiosira pseudonana</name>
    <name type="common">Marine diatom</name>
    <name type="synonym">Cyclotella nana</name>
    <dbReference type="NCBI Taxonomy" id="35128"/>
    <lineage>
        <taxon>Eukaryota</taxon>
        <taxon>Sar</taxon>
        <taxon>Stramenopiles</taxon>
        <taxon>Ochrophyta</taxon>
        <taxon>Bacillariophyta</taxon>
        <taxon>Coscinodiscophyceae</taxon>
        <taxon>Thalassiosirophycidae</taxon>
        <taxon>Thalassiosirales</taxon>
        <taxon>Thalassiosiraceae</taxon>
        <taxon>Thalassiosira</taxon>
    </lineage>
</organism>
<dbReference type="InterPro" id="IPR002109">
    <property type="entry name" value="Glutaredoxin"/>
</dbReference>
<reference evidence="2 3" key="2">
    <citation type="journal article" date="2008" name="Nature">
        <title>The Phaeodactylum genome reveals the evolutionary history of diatom genomes.</title>
        <authorList>
            <person name="Bowler C."/>
            <person name="Allen A.E."/>
            <person name="Badger J.H."/>
            <person name="Grimwood J."/>
            <person name="Jabbari K."/>
            <person name="Kuo A."/>
            <person name="Maheswari U."/>
            <person name="Martens C."/>
            <person name="Maumus F."/>
            <person name="Otillar R.P."/>
            <person name="Rayko E."/>
            <person name="Salamov A."/>
            <person name="Vandepoele K."/>
            <person name="Beszteri B."/>
            <person name="Gruber A."/>
            <person name="Heijde M."/>
            <person name="Katinka M."/>
            <person name="Mock T."/>
            <person name="Valentin K."/>
            <person name="Verret F."/>
            <person name="Berges J.A."/>
            <person name="Brownlee C."/>
            <person name="Cadoret J.P."/>
            <person name="Chiovitti A."/>
            <person name="Choi C.J."/>
            <person name="Coesel S."/>
            <person name="De Martino A."/>
            <person name="Detter J.C."/>
            <person name="Durkin C."/>
            <person name="Falciatore A."/>
            <person name="Fournet J."/>
            <person name="Haruta M."/>
            <person name="Huysman M.J."/>
            <person name="Jenkins B.D."/>
            <person name="Jiroutova K."/>
            <person name="Jorgensen R.E."/>
            <person name="Joubert Y."/>
            <person name="Kaplan A."/>
            <person name="Kroger N."/>
            <person name="Kroth P.G."/>
            <person name="La Roche J."/>
            <person name="Lindquist E."/>
            <person name="Lommer M."/>
            <person name="Martin-Jezequel V."/>
            <person name="Lopez P.J."/>
            <person name="Lucas S."/>
            <person name="Mangogna M."/>
            <person name="McGinnis K."/>
            <person name="Medlin L.K."/>
            <person name="Montsant A."/>
            <person name="Oudot-Le Secq M.P."/>
            <person name="Napoli C."/>
            <person name="Obornik M."/>
            <person name="Parker M.S."/>
            <person name="Petit J.L."/>
            <person name="Porcel B.M."/>
            <person name="Poulsen N."/>
            <person name="Robison M."/>
            <person name="Rychlewski L."/>
            <person name="Rynearson T.A."/>
            <person name="Schmutz J."/>
            <person name="Shapiro H."/>
            <person name="Siaut M."/>
            <person name="Stanley M."/>
            <person name="Sussman M.R."/>
            <person name="Taylor A.R."/>
            <person name="Vardi A."/>
            <person name="von Dassow P."/>
            <person name="Vyverman W."/>
            <person name="Willis A."/>
            <person name="Wyrwicz L.S."/>
            <person name="Rokhsar D.S."/>
            <person name="Weissenbach J."/>
            <person name="Armbrust E.V."/>
            <person name="Green B.R."/>
            <person name="Van de Peer Y."/>
            <person name="Grigoriev I.V."/>
        </authorList>
    </citation>
    <scope>NUCLEOTIDE SEQUENCE [LARGE SCALE GENOMIC DNA]</scope>
    <source>
        <strain evidence="2 3">CCMP1335</strain>
    </source>
</reference>
<dbReference type="GO" id="GO:0034599">
    <property type="term" value="P:cellular response to oxidative stress"/>
    <property type="evidence" value="ECO:0000318"/>
    <property type="project" value="GO_Central"/>
</dbReference>
<keyword evidence="3" id="KW-1185">Reference proteome</keyword>
<dbReference type="Pfam" id="PF00462">
    <property type="entry name" value="Glutaredoxin"/>
    <property type="match status" value="1"/>
</dbReference>
<feature type="domain" description="Glutaredoxin" evidence="1">
    <location>
        <begin position="101"/>
        <end position="168"/>
    </location>
</feature>
<dbReference type="RefSeq" id="XP_002287716.1">
    <property type="nucleotide sequence ID" value="XM_002287680.1"/>
</dbReference>
<dbReference type="PaxDb" id="35128-Thaps261278"/>
<dbReference type="PANTHER" id="PTHR45694">
    <property type="entry name" value="GLUTAREDOXIN 2"/>
    <property type="match status" value="1"/>
</dbReference>
<dbReference type="InParanoid" id="B8BTU3"/>
<dbReference type="PRINTS" id="PR00160">
    <property type="entry name" value="GLUTAREDOXIN"/>
</dbReference>
<dbReference type="GO" id="GO:0005737">
    <property type="term" value="C:cytoplasm"/>
    <property type="evidence" value="ECO:0000318"/>
    <property type="project" value="GO_Central"/>
</dbReference>
<dbReference type="PANTHER" id="PTHR45694:SF18">
    <property type="entry name" value="GLUTAREDOXIN-1-RELATED"/>
    <property type="match status" value="1"/>
</dbReference>
<dbReference type="eggNOG" id="KOG1752">
    <property type="taxonomic scope" value="Eukaryota"/>
</dbReference>
<sequence>MESPITSYGSDVYSPPVTAPISIDDNDVLIEEITSALPPTLSISNYIENEVPPQLPPTTTQVSCQVASVAPVATPVPPLPIVKDCNDPSDFITSAIASNDVLIFSTTYCTHCQQTKQLLTRMNVTPTVIELDRMKNGLGAGEDSIALKLLHLYGQSTVPNVFIKGQHIGTNDDVQAKARSGELQKLLMG</sequence>
<reference evidence="2 3" key="1">
    <citation type="journal article" date="2004" name="Science">
        <title>The genome of the diatom Thalassiosira pseudonana: ecology, evolution, and metabolism.</title>
        <authorList>
            <person name="Armbrust E.V."/>
            <person name="Berges J.A."/>
            <person name="Bowler C."/>
            <person name="Green B.R."/>
            <person name="Martinez D."/>
            <person name="Putnam N.H."/>
            <person name="Zhou S."/>
            <person name="Allen A.E."/>
            <person name="Apt K.E."/>
            <person name="Bechner M."/>
            <person name="Brzezinski M.A."/>
            <person name="Chaal B.K."/>
            <person name="Chiovitti A."/>
            <person name="Davis A.K."/>
            <person name="Demarest M.S."/>
            <person name="Detter J.C."/>
            <person name="Glavina T."/>
            <person name="Goodstein D."/>
            <person name="Hadi M.Z."/>
            <person name="Hellsten U."/>
            <person name="Hildebrand M."/>
            <person name="Jenkins B.D."/>
            <person name="Jurka J."/>
            <person name="Kapitonov V.V."/>
            <person name="Kroger N."/>
            <person name="Lau W.W."/>
            <person name="Lane T.W."/>
            <person name="Larimer F.W."/>
            <person name="Lippmeier J.C."/>
            <person name="Lucas S."/>
            <person name="Medina M."/>
            <person name="Montsant A."/>
            <person name="Obornik M."/>
            <person name="Parker M.S."/>
            <person name="Palenik B."/>
            <person name="Pazour G.J."/>
            <person name="Richardson P.M."/>
            <person name="Rynearson T.A."/>
            <person name="Saito M.A."/>
            <person name="Schwartz D.C."/>
            <person name="Thamatrakoln K."/>
            <person name="Valentin K."/>
            <person name="Vardi A."/>
            <person name="Wilkerson F.P."/>
            <person name="Rokhsar D.S."/>
        </authorList>
    </citation>
    <scope>NUCLEOTIDE SEQUENCE [LARGE SCALE GENOMIC DNA]</scope>
    <source>
        <strain evidence="2 3">CCMP1335</strain>
    </source>
</reference>
<dbReference type="KEGG" id="tps:THAPSDRAFT_270295"/>
<dbReference type="AlphaFoldDB" id="B8BTU3"/>
<dbReference type="InterPro" id="IPR014025">
    <property type="entry name" value="Glutaredoxin_subgr"/>
</dbReference>